<protein>
    <recommendedName>
        <fullName evidence="4">DUF1207 domain-containing protein</fullName>
    </recommendedName>
</protein>
<keyword evidence="3" id="KW-1185">Reference proteome</keyword>
<feature type="signal peptide" evidence="1">
    <location>
        <begin position="1"/>
        <end position="22"/>
    </location>
</feature>
<dbReference type="Proteomes" id="UP000317429">
    <property type="component" value="Chromosome"/>
</dbReference>
<accession>A0A518DIF0</accession>
<dbReference type="OrthoDB" id="238106at2"/>
<evidence type="ECO:0008006" key="4">
    <source>
        <dbReference type="Google" id="ProtNLM"/>
    </source>
</evidence>
<name>A0A518DIF0_9BACT</name>
<dbReference type="AlphaFoldDB" id="A0A518DIF0"/>
<keyword evidence="1" id="KW-0732">Signal</keyword>
<proteinExistence type="predicted"/>
<dbReference type="EMBL" id="CP036291">
    <property type="protein sequence ID" value="QDU91257.1"/>
    <property type="molecule type" value="Genomic_DNA"/>
</dbReference>
<evidence type="ECO:0000256" key="1">
    <source>
        <dbReference type="SAM" id="SignalP"/>
    </source>
</evidence>
<gene>
    <name evidence="2" type="ORF">Pla175_46770</name>
</gene>
<dbReference type="InterPro" id="IPR009599">
    <property type="entry name" value="DUF1207"/>
</dbReference>
<reference evidence="2 3" key="1">
    <citation type="submission" date="2019-02" db="EMBL/GenBank/DDBJ databases">
        <title>Deep-cultivation of Planctomycetes and their phenomic and genomic characterization uncovers novel biology.</title>
        <authorList>
            <person name="Wiegand S."/>
            <person name="Jogler M."/>
            <person name="Boedeker C."/>
            <person name="Pinto D."/>
            <person name="Vollmers J."/>
            <person name="Rivas-Marin E."/>
            <person name="Kohn T."/>
            <person name="Peeters S.H."/>
            <person name="Heuer A."/>
            <person name="Rast P."/>
            <person name="Oberbeckmann S."/>
            <person name="Bunk B."/>
            <person name="Jeske O."/>
            <person name="Meyerdierks A."/>
            <person name="Storesund J.E."/>
            <person name="Kallscheuer N."/>
            <person name="Luecker S."/>
            <person name="Lage O.M."/>
            <person name="Pohl T."/>
            <person name="Merkel B.J."/>
            <person name="Hornburger P."/>
            <person name="Mueller R.-W."/>
            <person name="Bruemmer F."/>
            <person name="Labrenz M."/>
            <person name="Spormann A.M."/>
            <person name="Op den Camp H."/>
            <person name="Overmann J."/>
            <person name="Amann R."/>
            <person name="Jetten M.S.M."/>
            <person name="Mascher T."/>
            <person name="Medema M.H."/>
            <person name="Devos D.P."/>
            <person name="Kaster A.-K."/>
            <person name="Ovreas L."/>
            <person name="Rohde M."/>
            <person name="Galperin M.Y."/>
            <person name="Jogler C."/>
        </authorList>
    </citation>
    <scope>NUCLEOTIDE SEQUENCE [LARGE SCALE GENOMIC DNA]</scope>
    <source>
        <strain evidence="2 3">Pla175</strain>
    </source>
</reference>
<evidence type="ECO:0000313" key="3">
    <source>
        <dbReference type="Proteomes" id="UP000317429"/>
    </source>
</evidence>
<organism evidence="2 3">
    <name type="scientific">Pirellulimonas nuda</name>
    <dbReference type="NCBI Taxonomy" id="2528009"/>
    <lineage>
        <taxon>Bacteria</taxon>
        <taxon>Pseudomonadati</taxon>
        <taxon>Planctomycetota</taxon>
        <taxon>Planctomycetia</taxon>
        <taxon>Pirellulales</taxon>
        <taxon>Lacipirellulaceae</taxon>
        <taxon>Pirellulimonas</taxon>
    </lineage>
</organism>
<dbReference type="Pfam" id="PF06727">
    <property type="entry name" value="DUF1207"/>
    <property type="match status" value="1"/>
</dbReference>
<feature type="chain" id="PRO_5022012833" description="DUF1207 domain-containing protein" evidence="1">
    <location>
        <begin position="23"/>
        <end position="330"/>
    </location>
</feature>
<evidence type="ECO:0000313" key="2">
    <source>
        <dbReference type="EMBL" id="QDU91257.1"/>
    </source>
</evidence>
<sequence precursor="true">MHTLTIRLVCLALFAAGAQGLAQGREPLRDPFIDSGYDLLSTPPQAEGVEPVQYLDGYVSEDDPSYDLGYCCDCEPWSWHILPDGVIYKSYWAGPREPRMALQAISNRTASGTEGLWDATLGGRRAILRYGNNNPLNPEGWEVDIEGAAIVRLNLDENRDLDSSDFRFGVPLTYGKGPWAVKFGYYHLSSHLGDERILRNGVNDRDNYVRDSIIFGLSYHVTPALRVYGETAFTFFNAGLADPWEFQFGAEYARAGVTGPWGTPFAATNAHLHEEIGFSGGWTFQTGWLWRGDSGSVMRLGLHYHNGPSSQYQFITTSEEQVGFGIWYDY</sequence>
<dbReference type="KEGG" id="pnd:Pla175_46770"/>
<dbReference type="RefSeq" id="WP_145291196.1">
    <property type="nucleotide sequence ID" value="NZ_CP036291.1"/>
</dbReference>